<dbReference type="InterPro" id="IPR012340">
    <property type="entry name" value="NA-bd_OB-fold"/>
</dbReference>
<keyword evidence="4" id="KW-1185">Reference proteome</keyword>
<gene>
    <name evidence="3" type="ORF">LSAT_V11C100020500</name>
</gene>
<organism evidence="3 4">
    <name type="scientific">Lactuca sativa</name>
    <name type="common">Garden lettuce</name>
    <dbReference type="NCBI Taxonomy" id="4236"/>
    <lineage>
        <taxon>Eukaryota</taxon>
        <taxon>Viridiplantae</taxon>
        <taxon>Streptophyta</taxon>
        <taxon>Embryophyta</taxon>
        <taxon>Tracheophyta</taxon>
        <taxon>Spermatophyta</taxon>
        <taxon>Magnoliopsida</taxon>
        <taxon>eudicotyledons</taxon>
        <taxon>Gunneridae</taxon>
        <taxon>Pentapetalae</taxon>
        <taxon>asterids</taxon>
        <taxon>campanulids</taxon>
        <taxon>Asterales</taxon>
        <taxon>Asteraceae</taxon>
        <taxon>Cichorioideae</taxon>
        <taxon>Cichorieae</taxon>
        <taxon>Lactucinae</taxon>
        <taxon>Lactuca</taxon>
    </lineage>
</organism>
<feature type="transmembrane region" description="Helical" evidence="1">
    <location>
        <begin position="53"/>
        <end position="72"/>
    </location>
</feature>
<evidence type="ECO:0000313" key="3">
    <source>
        <dbReference type="EMBL" id="KAJ0226280.1"/>
    </source>
</evidence>
<comment type="caution">
    <text evidence="3">The sequence shown here is derived from an EMBL/GenBank/DDBJ whole genome shotgun (WGS) entry which is preliminary data.</text>
</comment>
<dbReference type="Gene3D" id="2.40.50.140">
    <property type="entry name" value="Nucleic acid-binding proteins"/>
    <property type="match status" value="2"/>
</dbReference>
<accession>A0A9R1WJC5</accession>
<protein>
    <recommendedName>
        <fullName evidence="2">Replication protein A 70 kDa DNA-binding subunit B/D first OB fold domain-containing protein</fullName>
    </recommendedName>
</protein>
<dbReference type="Proteomes" id="UP000235145">
    <property type="component" value="Unassembled WGS sequence"/>
</dbReference>
<keyword evidence="1" id="KW-0812">Transmembrane</keyword>
<evidence type="ECO:0000259" key="2">
    <source>
        <dbReference type="Pfam" id="PF02721"/>
    </source>
</evidence>
<dbReference type="AlphaFoldDB" id="A0A9R1WJC5"/>
<dbReference type="CDD" id="cd04480">
    <property type="entry name" value="RPA1_DBD_A_like"/>
    <property type="match status" value="1"/>
</dbReference>
<evidence type="ECO:0000256" key="1">
    <source>
        <dbReference type="SAM" id="Phobius"/>
    </source>
</evidence>
<dbReference type="InterPro" id="IPR003871">
    <property type="entry name" value="RFA1B/D_OB_1st"/>
</dbReference>
<dbReference type="Pfam" id="PF02721">
    <property type="entry name" value="DUF223"/>
    <property type="match status" value="1"/>
</dbReference>
<sequence length="519" mass="59770">MTTNNTNHVVFDKVAEIDAFKESWNIRVKTYRNNPNKVVSLDMILIDQQKNMGCFYNINFIFLLLFLFTLIFHCHLHGSRIQATIKKNFIPLFESLFDEGAVREISNFAMARNEGKYMFVPHKHKINFYKTIKVCVYTDFVDMVDPYHFISFLDLLARNLDTRIFLVKLCQLIPCESLLSMEEKKVNESSCSGFKDSLALKLNTYISQHHNETAPVIILLRLDKLKIWGGQAQVCNCLFGSRLHINDDMPHILEFKSNLNALDMNPFIAVELNTVVGNLEDYYLHFQIKNIDEIHDLNEASIHFIVMIVLKKVTENDVDVDAGPFHYDGCGIVSDVVENKIMIVVRVQDETGSSLFVVFEHHVKDLIYRGNQWLMEKIAKDQGCQQIPDDEFKILLNKKFVFKVQISMFNLQNNYRAYTVQKLTEDERVLAEVFKRSPNHEHHILNDNGTPINKTNKDTTDYVHDDNLDVVGLEALTPSSSMGKRPISNDANTYSLEWSSSKTGAIPANLKISKLEKLD</sequence>
<dbReference type="SUPFAM" id="SSF50249">
    <property type="entry name" value="Nucleic acid-binding proteins"/>
    <property type="match status" value="1"/>
</dbReference>
<dbReference type="PANTHER" id="PTHR47165:SF4">
    <property type="entry name" value="OS03G0429900 PROTEIN"/>
    <property type="match status" value="1"/>
</dbReference>
<keyword evidence="1" id="KW-0472">Membrane</keyword>
<feature type="domain" description="Replication protein A 70 kDa DNA-binding subunit B/D first OB fold" evidence="2">
    <location>
        <begin position="74"/>
        <end position="134"/>
    </location>
</feature>
<keyword evidence="1" id="KW-1133">Transmembrane helix</keyword>
<dbReference type="EMBL" id="NBSK02000001">
    <property type="protein sequence ID" value="KAJ0226280.1"/>
    <property type="molecule type" value="Genomic_DNA"/>
</dbReference>
<name>A0A9R1WJC5_LACSA</name>
<evidence type="ECO:0000313" key="4">
    <source>
        <dbReference type="Proteomes" id="UP000235145"/>
    </source>
</evidence>
<reference evidence="3 4" key="1">
    <citation type="journal article" date="2017" name="Nat. Commun.">
        <title>Genome assembly with in vitro proximity ligation data and whole-genome triplication in lettuce.</title>
        <authorList>
            <person name="Reyes-Chin-Wo S."/>
            <person name="Wang Z."/>
            <person name="Yang X."/>
            <person name="Kozik A."/>
            <person name="Arikit S."/>
            <person name="Song C."/>
            <person name="Xia L."/>
            <person name="Froenicke L."/>
            <person name="Lavelle D.O."/>
            <person name="Truco M.J."/>
            <person name="Xia R."/>
            <person name="Zhu S."/>
            <person name="Xu C."/>
            <person name="Xu H."/>
            <person name="Xu X."/>
            <person name="Cox K."/>
            <person name="Korf I."/>
            <person name="Meyers B.C."/>
            <person name="Michelmore R.W."/>
        </authorList>
    </citation>
    <scope>NUCLEOTIDE SEQUENCE [LARGE SCALE GENOMIC DNA]</scope>
    <source>
        <strain evidence="4">cv. Salinas</strain>
        <tissue evidence="3">Seedlings</tissue>
    </source>
</reference>
<dbReference type="PANTHER" id="PTHR47165">
    <property type="entry name" value="OS03G0429900 PROTEIN"/>
    <property type="match status" value="1"/>
</dbReference>
<proteinExistence type="predicted"/>